<dbReference type="GO" id="GO:0005886">
    <property type="term" value="C:plasma membrane"/>
    <property type="evidence" value="ECO:0007669"/>
    <property type="project" value="UniProtKB-SubCell"/>
</dbReference>
<feature type="transmembrane region" description="Helical" evidence="7">
    <location>
        <begin position="68"/>
        <end position="86"/>
    </location>
</feature>
<keyword evidence="3" id="KW-1003">Cell membrane</keyword>
<feature type="transmembrane region" description="Helical" evidence="7">
    <location>
        <begin position="12"/>
        <end position="30"/>
    </location>
</feature>
<evidence type="ECO:0000256" key="1">
    <source>
        <dbReference type="ARBA" id="ARBA00004651"/>
    </source>
</evidence>
<evidence type="ECO:0000256" key="5">
    <source>
        <dbReference type="ARBA" id="ARBA00022989"/>
    </source>
</evidence>
<comment type="subcellular location">
    <subcellularLocation>
        <location evidence="1">Cell membrane</location>
        <topology evidence="1">Multi-pass membrane protein</topology>
    </subcellularLocation>
</comment>
<organism evidence="9 10">
    <name type="scientific">Haloactinopolyspora alba</name>
    <dbReference type="NCBI Taxonomy" id="648780"/>
    <lineage>
        <taxon>Bacteria</taxon>
        <taxon>Bacillati</taxon>
        <taxon>Actinomycetota</taxon>
        <taxon>Actinomycetes</taxon>
        <taxon>Jiangellales</taxon>
        <taxon>Jiangellaceae</taxon>
        <taxon>Haloactinopolyspora</taxon>
    </lineage>
</organism>
<comment type="caution">
    <text evidence="9">The sequence shown here is derived from an EMBL/GenBank/DDBJ whole genome shotgun (WGS) entry which is preliminary data.</text>
</comment>
<evidence type="ECO:0000256" key="2">
    <source>
        <dbReference type="ARBA" id="ARBA00006448"/>
    </source>
</evidence>
<gene>
    <name evidence="9" type="ORF">CLV30_1329</name>
</gene>
<dbReference type="InterPro" id="IPR023090">
    <property type="entry name" value="UPF0702_alpha/beta_dom_sf"/>
</dbReference>
<dbReference type="InterPro" id="IPR007353">
    <property type="entry name" value="DUF421"/>
</dbReference>
<name>A0A2P8D597_9ACTN</name>
<sequence>MFPAELGASWTALALIAVSTVGAYVAMIVFSRITGLRSFAQMTNFDVAATVMFGSIAATTAVTRTTPLLQGAVALAVLFTVQALIARWRLARRVESAVDNAPLLLMSGSTVLEENLTTARMTDGDLRSKLRLAGVTRTADVRAVVLETTGTVSVLTREPDGPPIDLDLFAGVRGHEQLIADESRRR</sequence>
<evidence type="ECO:0000256" key="4">
    <source>
        <dbReference type="ARBA" id="ARBA00022692"/>
    </source>
</evidence>
<keyword evidence="10" id="KW-1185">Reference proteome</keyword>
<evidence type="ECO:0000259" key="8">
    <source>
        <dbReference type="Pfam" id="PF04239"/>
    </source>
</evidence>
<accession>A0A2P8D597</accession>
<evidence type="ECO:0000256" key="6">
    <source>
        <dbReference type="ARBA" id="ARBA00023136"/>
    </source>
</evidence>
<dbReference type="EMBL" id="PYGE01000032">
    <property type="protein sequence ID" value="PSK92394.1"/>
    <property type="molecule type" value="Genomic_DNA"/>
</dbReference>
<evidence type="ECO:0000256" key="7">
    <source>
        <dbReference type="SAM" id="Phobius"/>
    </source>
</evidence>
<keyword evidence="4 7" id="KW-0812">Transmembrane</keyword>
<dbReference type="PANTHER" id="PTHR34582:SF6">
    <property type="entry name" value="UPF0702 TRANSMEMBRANE PROTEIN YCAP"/>
    <property type="match status" value="1"/>
</dbReference>
<dbReference type="Pfam" id="PF04239">
    <property type="entry name" value="DUF421"/>
    <property type="match status" value="1"/>
</dbReference>
<dbReference type="Gene3D" id="3.30.240.20">
    <property type="entry name" value="bsu07140 like domains"/>
    <property type="match status" value="1"/>
</dbReference>
<evidence type="ECO:0000313" key="10">
    <source>
        <dbReference type="Proteomes" id="UP000243528"/>
    </source>
</evidence>
<feature type="transmembrane region" description="Helical" evidence="7">
    <location>
        <begin position="42"/>
        <end position="62"/>
    </location>
</feature>
<reference evidence="9 10" key="1">
    <citation type="submission" date="2018-03" db="EMBL/GenBank/DDBJ databases">
        <title>Genomic Encyclopedia of Archaeal and Bacterial Type Strains, Phase II (KMG-II): from individual species to whole genera.</title>
        <authorList>
            <person name="Goeker M."/>
        </authorList>
    </citation>
    <scope>NUCLEOTIDE SEQUENCE [LARGE SCALE GENOMIC DNA]</scope>
    <source>
        <strain evidence="9 10">DSM 45211</strain>
    </source>
</reference>
<keyword evidence="6 7" id="KW-0472">Membrane</keyword>
<evidence type="ECO:0000313" key="9">
    <source>
        <dbReference type="EMBL" id="PSK92394.1"/>
    </source>
</evidence>
<dbReference type="Proteomes" id="UP000243528">
    <property type="component" value="Unassembled WGS sequence"/>
</dbReference>
<proteinExistence type="inferred from homology"/>
<dbReference type="PANTHER" id="PTHR34582">
    <property type="entry name" value="UPF0702 TRANSMEMBRANE PROTEIN YCAP"/>
    <property type="match status" value="1"/>
</dbReference>
<protein>
    <submittedName>
        <fullName evidence="9">Uncharacterized membrane protein YcaP (DUF421 family)</fullName>
    </submittedName>
</protein>
<dbReference type="RefSeq" id="WP_106539976.1">
    <property type="nucleotide sequence ID" value="NZ_ML142906.1"/>
</dbReference>
<keyword evidence="5 7" id="KW-1133">Transmembrane helix</keyword>
<dbReference type="AlphaFoldDB" id="A0A2P8D597"/>
<comment type="similarity">
    <text evidence="2">Belongs to the UPF0702 family.</text>
</comment>
<dbReference type="OrthoDB" id="3266405at2"/>
<feature type="domain" description="YetF C-terminal" evidence="8">
    <location>
        <begin position="92"/>
        <end position="159"/>
    </location>
</feature>
<evidence type="ECO:0000256" key="3">
    <source>
        <dbReference type="ARBA" id="ARBA00022475"/>
    </source>
</evidence>